<evidence type="ECO:0000256" key="1">
    <source>
        <dbReference type="SAM" id="SignalP"/>
    </source>
</evidence>
<dbReference type="Pfam" id="PF07995">
    <property type="entry name" value="GSDH"/>
    <property type="match status" value="1"/>
</dbReference>
<sequence length="378" mass="40390">MRIPLALTALLVPGSALAQSFEVTSSDGVAVEATPVAEFNEPWAMTFLPDGDLLVTEKPGTLLLVTQEGTKTEISGVPDVAYAGQGGLGDVIAAPDFADTGHVYISYAERGDDGLQGAAVARATLSLGEGEPALENLEVIWRQEPKVSGNGHYSHRLVFSPDGAHLFVTSGDRQKLDPAQDMDSALGKIIRLNPDGSVPDDNPFQDQGELARSFWSVGHRNMLGIAFDGDGRLWAHEMGPRGGDEINLIEPGKNYGWPVVSYGVHYSGDEIPDHPTRDEFQGPEAHWTPVISPAGMIVYSGDLFPDWQGTAFIGGLSGQALVHVSLGEQSDGTMAEEVRRFEMGARIREVEQGPDGGIWVLEDRAGGRLLRIVPAGEG</sequence>
<dbReference type="InterPro" id="IPR011042">
    <property type="entry name" value="6-blade_b-propeller_TolB-like"/>
</dbReference>
<dbReference type="PANTHER" id="PTHR19328:SF75">
    <property type="entry name" value="ALDOSE SUGAR DEHYDROGENASE YLII"/>
    <property type="match status" value="1"/>
</dbReference>
<dbReference type="EMBL" id="RWKW01000057">
    <property type="protein sequence ID" value="RST85302.1"/>
    <property type="molecule type" value="Genomic_DNA"/>
</dbReference>
<feature type="domain" description="Glucose/Sorbosone dehydrogenase" evidence="2">
    <location>
        <begin position="39"/>
        <end position="371"/>
    </location>
</feature>
<dbReference type="InterPro" id="IPR012938">
    <property type="entry name" value="Glc/Sorbosone_DH"/>
</dbReference>
<dbReference type="SUPFAM" id="SSF50952">
    <property type="entry name" value="Soluble quinoprotein glucose dehydrogenase"/>
    <property type="match status" value="1"/>
</dbReference>
<dbReference type="PANTHER" id="PTHR19328">
    <property type="entry name" value="HEDGEHOG-INTERACTING PROTEIN"/>
    <property type="match status" value="1"/>
</dbReference>
<accession>A0A429YV49</accession>
<proteinExistence type="predicted"/>
<feature type="signal peptide" evidence="1">
    <location>
        <begin position="1"/>
        <end position="18"/>
    </location>
</feature>
<evidence type="ECO:0000313" key="4">
    <source>
        <dbReference type="Proteomes" id="UP000278398"/>
    </source>
</evidence>
<organism evidence="3 4">
    <name type="scientific">Aquibium carbonis</name>
    <dbReference type="NCBI Taxonomy" id="2495581"/>
    <lineage>
        <taxon>Bacteria</taxon>
        <taxon>Pseudomonadati</taxon>
        <taxon>Pseudomonadota</taxon>
        <taxon>Alphaproteobacteria</taxon>
        <taxon>Hyphomicrobiales</taxon>
        <taxon>Phyllobacteriaceae</taxon>
        <taxon>Aquibium</taxon>
    </lineage>
</organism>
<keyword evidence="4" id="KW-1185">Reference proteome</keyword>
<dbReference type="Gene3D" id="2.120.10.30">
    <property type="entry name" value="TolB, C-terminal domain"/>
    <property type="match status" value="1"/>
</dbReference>
<gene>
    <name evidence="3" type="ORF">EJC49_16375</name>
</gene>
<protein>
    <submittedName>
        <fullName evidence="3">PQQ-dependent sugar dehydrogenase</fullName>
    </submittedName>
</protein>
<name>A0A429YV49_9HYPH</name>
<dbReference type="InterPro" id="IPR011041">
    <property type="entry name" value="Quinoprot_gluc/sorb_DH_b-prop"/>
</dbReference>
<reference evidence="3 4" key="1">
    <citation type="submission" date="2018-12" db="EMBL/GenBank/DDBJ databases">
        <title>Mesorhizobium carbonis sp. nov., isolated from coal mine water.</title>
        <authorList>
            <person name="Xin W."/>
            <person name="Xu Z."/>
            <person name="Xiang F."/>
            <person name="Zhang J."/>
            <person name="Xi L."/>
            <person name="Liu J."/>
        </authorList>
    </citation>
    <scope>NUCLEOTIDE SEQUENCE [LARGE SCALE GENOMIC DNA]</scope>
    <source>
        <strain evidence="3 4">B2.3</strain>
    </source>
</reference>
<dbReference type="OrthoDB" id="9770043at2"/>
<feature type="chain" id="PRO_5019523165" evidence="1">
    <location>
        <begin position="19"/>
        <end position="378"/>
    </location>
</feature>
<evidence type="ECO:0000313" key="3">
    <source>
        <dbReference type="EMBL" id="RST85302.1"/>
    </source>
</evidence>
<dbReference type="RefSeq" id="WP_126701013.1">
    <property type="nucleotide sequence ID" value="NZ_RWKW01000057.1"/>
</dbReference>
<keyword evidence="1" id="KW-0732">Signal</keyword>
<dbReference type="Proteomes" id="UP000278398">
    <property type="component" value="Unassembled WGS sequence"/>
</dbReference>
<comment type="caution">
    <text evidence="3">The sequence shown here is derived from an EMBL/GenBank/DDBJ whole genome shotgun (WGS) entry which is preliminary data.</text>
</comment>
<evidence type="ECO:0000259" key="2">
    <source>
        <dbReference type="Pfam" id="PF07995"/>
    </source>
</evidence>
<dbReference type="AlphaFoldDB" id="A0A429YV49"/>